<accession>A0ABY5E1B6</accession>
<evidence type="ECO:0000256" key="2">
    <source>
        <dbReference type="ARBA" id="ARBA00004413"/>
    </source>
</evidence>
<dbReference type="RefSeq" id="WP_254576167.1">
    <property type="nucleotide sequence ID" value="NZ_CP100595.1"/>
</dbReference>
<evidence type="ECO:0000313" key="13">
    <source>
        <dbReference type="EMBL" id="UTJ05986.1"/>
    </source>
</evidence>
<dbReference type="Pfam" id="PF14842">
    <property type="entry name" value="FliG_N"/>
    <property type="match status" value="1"/>
</dbReference>
<dbReference type="Pfam" id="PF01706">
    <property type="entry name" value="FliG_C"/>
    <property type="match status" value="1"/>
</dbReference>
<evidence type="ECO:0000256" key="7">
    <source>
        <dbReference type="ARBA" id="ARBA00022779"/>
    </source>
</evidence>
<evidence type="ECO:0000256" key="4">
    <source>
        <dbReference type="ARBA" id="ARBA00021870"/>
    </source>
</evidence>
<sequence>MAEANSNLHEVLKGMSMKDKVARFFVLIGEEATVKIFQHLPKDTVEDISTAITQINSIDKETSLAILEEFHLYTRTKGFISSGGYDFARDILYKSLGKGEADEVLAKLSRLQLASQSFSYLDAINPKQLSDFIKDESPHTIAVILSHMDAPKSAEVLMQLEEEVRVKVTMQMATIKDVSPDVVRTISVVLEKKLESLLSSIVDVGGVKVVADMLNRLGPKSQDILKNINGVDTSLATKIKENMFVFEDLLNLETEYVMKILQNVDTGDVAVAMKNAPDEDMEKITGAMSQRARDRFKEEFEMLNKVKIKDIEASQRKMLDVAQKMIEDGIIDREMDE</sequence>
<name>A0ABY5E1B6_9BACT</name>
<evidence type="ECO:0000259" key="11">
    <source>
        <dbReference type="Pfam" id="PF14841"/>
    </source>
</evidence>
<reference evidence="13" key="1">
    <citation type="submission" date="2022-07" db="EMBL/GenBank/DDBJ databases">
        <title>Arcobacter roscoffensis sp. nov., a marine bacterium isolated from coastal seawater collected from Roscoff, France.</title>
        <authorList>
            <person name="Pascual J."/>
            <person name="Lepeaux C."/>
            <person name="Methner A."/>
            <person name="Overmann J."/>
        </authorList>
    </citation>
    <scope>NUCLEOTIDE SEQUENCE</scope>
    <source>
        <strain evidence="13">ARW1-2F2</strain>
    </source>
</reference>
<gene>
    <name evidence="13" type="primary">fliG</name>
    <name evidence="13" type="ORF">NJU99_12105</name>
</gene>
<dbReference type="InterPro" id="IPR028263">
    <property type="entry name" value="FliG_N"/>
</dbReference>
<dbReference type="Proteomes" id="UP001060012">
    <property type="component" value="Chromosome"/>
</dbReference>
<protein>
    <recommendedName>
        <fullName evidence="4">Flagellar motor switch protein FliG</fullName>
    </recommendedName>
</protein>
<keyword evidence="8" id="KW-0472">Membrane</keyword>
<evidence type="ECO:0000256" key="1">
    <source>
        <dbReference type="ARBA" id="ARBA00004117"/>
    </source>
</evidence>
<dbReference type="InterPro" id="IPR000090">
    <property type="entry name" value="Flg_Motor_Flig"/>
</dbReference>
<keyword evidence="5" id="KW-1003">Cell membrane</keyword>
<dbReference type="InterPro" id="IPR023087">
    <property type="entry name" value="Flg_Motor_Flig_C"/>
</dbReference>
<dbReference type="InterPro" id="IPR011002">
    <property type="entry name" value="FliG_a-hlx"/>
</dbReference>
<keyword evidence="13" id="KW-0966">Cell projection</keyword>
<dbReference type="Gene3D" id="1.10.220.30">
    <property type="match status" value="3"/>
</dbReference>
<evidence type="ECO:0000259" key="10">
    <source>
        <dbReference type="Pfam" id="PF01706"/>
    </source>
</evidence>
<dbReference type="NCBIfam" id="TIGR00207">
    <property type="entry name" value="fliG"/>
    <property type="match status" value="1"/>
</dbReference>
<feature type="domain" description="Flagellar motor switch protein FliG N-terminal" evidence="12">
    <location>
        <begin position="15"/>
        <end position="110"/>
    </location>
</feature>
<dbReference type="PRINTS" id="PR00954">
    <property type="entry name" value="FLGMOTORFLIG"/>
</dbReference>
<dbReference type="SUPFAM" id="SSF48029">
    <property type="entry name" value="FliG"/>
    <property type="match status" value="2"/>
</dbReference>
<keyword evidence="9" id="KW-0975">Bacterial flagellum</keyword>
<dbReference type="PANTHER" id="PTHR30534:SF0">
    <property type="entry name" value="FLAGELLAR MOTOR SWITCH PROTEIN FLIG"/>
    <property type="match status" value="1"/>
</dbReference>
<comment type="similarity">
    <text evidence="3">Belongs to the FliG family.</text>
</comment>
<evidence type="ECO:0000256" key="6">
    <source>
        <dbReference type="ARBA" id="ARBA00022500"/>
    </source>
</evidence>
<comment type="subcellular location">
    <subcellularLocation>
        <location evidence="1">Bacterial flagellum basal body</location>
    </subcellularLocation>
    <subcellularLocation>
        <location evidence="2">Cell membrane</location>
        <topology evidence="2">Peripheral membrane protein</topology>
        <orientation evidence="2">Cytoplasmic side</orientation>
    </subcellularLocation>
</comment>
<evidence type="ECO:0000256" key="3">
    <source>
        <dbReference type="ARBA" id="ARBA00010299"/>
    </source>
</evidence>
<keyword evidence="6" id="KW-0145">Chemotaxis</keyword>
<dbReference type="Gene3D" id="1.20.5.2020">
    <property type="match status" value="1"/>
</dbReference>
<keyword evidence="14" id="KW-1185">Reference proteome</keyword>
<proteinExistence type="inferred from homology"/>
<dbReference type="InterPro" id="IPR032779">
    <property type="entry name" value="FliG_M"/>
</dbReference>
<keyword evidence="13" id="KW-0969">Cilium</keyword>
<evidence type="ECO:0000259" key="12">
    <source>
        <dbReference type="Pfam" id="PF14842"/>
    </source>
</evidence>
<organism evidence="13 14">
    <name type="scientific">Arcobacter roscoffensis</name>
    <dbReference type="NCBI Taxonomy" id="2961520"/>
    <lineage>
        <taxon>Bacteria</taxon>
        <taxon>Pseudomonadati</taxon>
        <taxon>Campylobacterota</taxon>
        <taxon>Epsilonproteobacteria</taxon>
        <taxon>Campylobacterales</taxon>
        <taxon>Arcobacteraceae</taxon>
        <taxon>Arcobacter</taxon>
    </lineage>
</organism>
<dbReference type="EMBL" id="CP100595">
    <property type="protein sequence ID" value="UTJ05986.1"/>
    <property type="molecule type" value="Genomic_DNA"/>
</dbReference>
<feature type="domain" description="Flagellar motor switch protein FliG C-terminal" evidence="10">
    <location>
        <begin position="227"/>
        <end position="331"/>
    </location>
</feature>
<keyword evidence="13" id="KW-0282">Flagellum</keyword>
<evidence type="ECO:0000256" key="8">
    <source>
        <dbReference type="ARBA" id="ARBA00023136"/>
    </source>
</evidence>
<evidence type="ECO:0000313" key="14">
    <source>
        <dbReference type="Proteomes" id="UP001060012"/>
    </source>
</evidence>
<feature type="domain" description="Flagellar motor switch protein FliG middle" evidence="11">
    <location>
        <begin position="126"/>
        <end position="199"/>
    </location>
</feature>
<evidence type="ECO:0000256" key="5">
    <source>
        <dbReference type="ARBA" id="ARBA00022475"/>
    </source>
</evidence>
<dbReference type="PANTHER" id="PTHR30534">
    <property type="entry name" value="FLAGELLAR MOTOR SWITCH PROTEIN FLIG"/>
    <property type="match status" value="1"/>
</dbReference>
<evidence type="ECO:0000256" key="9">
    <source>
        <dbReference type="ARBA" id="ARBA00023143"/>
    </source>
</evidence>
<keyword evidence="7" id="KW-0283">Flagellar rotation</keyword>
<dbReference type="Pfam" id="PF14841">
    <property type="entry name" value="FliG_M"/>
    <property type="match status" value="1"/>
</dbReference>